<comment type="caution">
    <text evidence="7">The sequence shown here is derived from an EMBL/GenBank/DDBJ whole genome shotgun (WGS) entry which is preliminary data.</text>
</comment>
<dbReference type="GO" id="GO:0044550">
    <property type="term" value="P:secondary metabolite biosynthetic process"/>
    <property type="evidence" value="ECO:0007669"/>
    <property type="project" value="TreeGrafter"/>
</dbReference>
<dbReference type="GO" id="GO:0008270">
    <property type="term" value="F:zinc ion binding"/>
    <property type="evidence" value="ECO:0007669"/>
    <property type="project" value="InterPro"/>
</dbReference>
<dbReference type="GO" id="GO:0008800">
    <property type="term" value="F:beta-lactamase activity"/>
    <property type="evidence" value="ECO:0007669"/>
    <property type="project" value="InterPro"/>
</dbReference>
<dbReference type="InterPro" id="IPR001018">
    <property type="entry name" value="Beta-lactamase_class-B_CS"/>
</dbReference>
<dbReference type="InterPro" id="IPR050662">
    <property type="entry name" value="Sec-metab_biosynth-thioest"/>
</dbReference>
<dbReference type="OrthoDB" id="17458at2759"/>
<reference evidence="7 8" key="1">
    <citation type="journal article" date="2018" name="MBio">
        <title>Comparative Genomics Reveals the Core Gene Toolbox for the Fungus-Insect Symbiosis.</title>
        <authorList>
            <person name="Wang Y."/>
            <person name="Stata M."/>
            <person name="Wang W."/>
            <person name="Stajich J.E."/>
            <person name="White M.M."/>
            <person name="Moncalvo J.M."/>
        </authorList>
    </citation>
    <scope>NUCLEOTIDE SEQUENCE [LARGE SCALE GENOMIC DNA]</scope>
    <source>
        <strain evidence="7 8">AUS-77-4</strain>
    </source>
</reference>
<evidence type="ECO:0000256" key="3">
    <source>
        <dbReference type="ARBA" id="ARBA00022723"/>
    </source>
</evidence>
<dbReference type="InterPro" id="IPR036866">
    <property type="entry name" value="RibonucZ/Hydroxyglut_hydro"/>
</dbReference>
<comment type="cofactor">
    <cofactor evidence="1">
        <name>Zn(2+)</name>
        <dbReference type="ChEBI" id="CHEBI:29105"/>
    </cofactor>
</comment>
<dbReference type="Gene3D" id="1.10.10.10">
    <property type="entry name" value="Winged helix-like DNA-binding domain superfamily/Winged helix DNA-binding domain"/>
    <property type="match status" value="1"/>
</dbReference>
<dbReference type="Gene3D" id="3.60.15.10">
    <property type="entry name" value="Ribonuclease Z/Hydroxyacylglutathione hydrolase-like"/>
    <property type="match status" value="1"/>
</dbReference>
<dbReference type="Pfam" id="PF00753">
    <property type="entry name" value="Lactamase_B"/>
    <property type="match status" value="1"/>
</dbReference>
<dbReference type="SUPFAM" id="SSF56281">
    <property type="entry name" value="Metallo-hydrolase/oxidoreductase"/>
    <property type="match status" value="1"/>
</dbReference>
<dbReference type="SMART" id="SM00849">
    <property type="entry name" value="Lactamase_B"/>
    <property type="match status" value="1"/>
</dbReference>
<dbReference type="PANTHER" id="PTHR23131:SF0">
    <property type="entry name" value="ENDORIBONUCLEASE LACTB2"/>
    <property type="match status" value="1"/>
</dbReference>
<evidence type="ECO:0000256" key="2">
    <source>
        <dbReference type="ARBA" id="ARBA00007749"/>
    </source>
</evidence>
<sequence>MKAVQLSSRVWQVNGFNPGPFTLQGTNTYVLGTGAKRILIDTGDGKQPNYFESLGNALRDSMGNAKISTILLTHWHGDHTGGLAGLLSQSFIDPDLVSSIKGTNTGMSRVYKRLDELNDKNWRGDMEVSDINVSKKLEQMVFEKKLEGADRQVILDLVTGEGNFSVAVEGATVCAVPTPGHTDEHISFYLVEENILFSGDCLLGKSSSIFNNLSNLINSFNLMLKLNPTAIYPGHGPIIDKPVDDIQLNIRHRLAREHQILKVMEDNTGNLIHGPTESEGEEFWYGLDSLFFLTYGPLQGEVLVRGAKYNLTNHLDKLIADQIVKSKTCSDGTILWAISKKQ</sequence>
<keyword evidence="3" id="KW-0479">Metal-binding</keyword>
<evidence type="ECO:0000256" key="4">
    <source>
        <dbReference type="ARBA" id="ARBA00022801"/>
    </source>
</evidence>
<accession>A0A2T9Y9Q4</accession>
<dbReference type="AlphaFoldDB" id="A0A2T9Y9Q4"/>
<proteinExistence type="inferred from homology"/>
<keyword evidence="8" id="KW-1185">Reference proteome</keyword>
<name>A0A2T9Y9Q4_9FUNG</name>
<dbReference type="GO" id="GO:0017001">
    <property type="term" value="P:antibiotic catabolic process"/>
    <property type="evidence" value="ECO:0007669"/>
    <property type="project" value="InterPro"/>
</dbReference>
<evidence type="ECO:0000313" key="7">
    <source>
        <dbReference type="EMBL" id="PVU89078.1"/>
    </source>
</evidence>
<keyword evidence="5" id="KW-0862">Zinc</keyword>
<gene>
    <name evidence="7" type="ORF">BB559_005251</name>
</gene>
<evidence type="ECO:0000256" key="5">
    <source>
        <dbReference type="ARBA" id="ARBA00022833"/>
    </source>
</evidence>
<dbReference type="Proteomes" id="UP000245699">
    <property type="component" value="Unassembled WGS sequence"/>
</dbReference>
<feature type="domain" description="Metallo-beta-lactamase" evidence="6">
    <location>
        <begin position="25"/>
        <end position="235"/>
    </location>
</feature>
<dbReference type="EMBL" id="MBFT01000577">
    <property type="protein sequence ID" value="PVU89078.1"/>
    <property type="molecule type" value="Genomic_DNA"/>
</dbReference>
<protein>
    <recommendedName>
        <fullName evidence="6">Metallo-beta-lactamase domain-containing protein</fullName>
    </recommendedName>
</protein>
<organism evidence="7 8">
    <name type="scientific">Furculomyces boomerangus</name>
    <dbReference type="NCBI Taxonomy" id="61424"/>
    <lineage>
        <taxon>Eukaryota</taxon>
        <taxon>Fungi</taxon>
        <taxon>Fungi incertae sedis</taxon>
        <taxon>Zoopagomycota</taxon>
        <taxon>Kickxellomycotina</taxon>
        <taxon>Harpellomycetes</taxon>
        <taxon>Harpellales</taxon>
        <taxon>Harpellaceae</taxon>
        <taxon>Furculomyces</taxon>
    </lineage>
</organism>
<evidence type="ECO:0000313" key="8">
    <source>
        <dbReference type="Proteomes" id="UP000245699"/>
    </source>
</evidence>
<comment type="similarity">
    <text evidence="2">Belongs to the metallo-beta-lactamase superfamily.</text>
</comment>
<dbReference type="InterPro" id="IPR047921">
    <property type="entry name" value="LACTB2-like_MBL-fold"/>
</dbReference>
<evidence type="ECO:0000256" key="1">
    <source>
        <dbReference type="ARBA" id="ARBA00001947"/>
    </source>
</evidence>
<dbReference type="PANTHER" id="PTHR23131">
    <property type="entry name" value="ENDORIBONUCLEASE LACTB2"/>
    <property type="match status" value="1"/>
</dbReference>
<keyword evidence="4" id="KW-0378">Hydrolase</keyword>
<dbReference type="STRING" id="61424.A0A2T9Y9Q4"/>
<dbReference type="InterPro" id="IPR001279">
    <property type="entry name" value="Metallo-B-lactamas"/>
</dbReference>
<evidence type="ECO:0000259" key="6">
    <source>
        <dbReference type="SMART" id="SM00849"/>
    </source>
</evidence>
<dbReference type="CDD" id="cd07722">
    <property type="entry name" value="LACTB2-like_MBL-fold"/>
    <property type="match status" value="1"/>
</dbReference>
<dbReference type="InterPro" id="IPR036388">
    <property type="entry name" value="WH-like_DNA-bd_sf"/>
</dbReference>
<dbReference type="PROSITE" id="PS00743">
    <property type="entry name" value="BETA_LACTAMASE_B_1"/>
    <property type="match status" value="1"/>
</dbReference>